<dbReference type="InterPro" id="IPR012617">
    <property type="entry name" value="AATF_C"/>
</dbReference>
<comment type="similarity">
    <text evidence="1">Belongs to the AATF family.</text>
</comment>
<gene>
    <name evidence="6" type="ORF">M231_01857</name>
</gene>
<feature type="compositionally biased region" description="Acidic residues" evidence="3">
    <location>
        <begin position="79"/>
        <end position="151"/>
    </location>
</feature>
<evidence type="ECO:0000256" key="2">
    <source>
        <dbReference type="ARBA" id="ARBA00013850"/>
    </source>
</evidence>
<sequence>MSGQTLSQQLKLLHSETLGQEDQVDVDETADLDGLMNDGESRREHYVDVGPSKLRAEVSQTLLGERYAGKKASRVRIFDDDEEEGDDVMEDGEEEEEGSKDEEEDEEEDDENAEDDDDEGFDEDEDNEEDSEGEEDGDEGTEEDEEEDVEEEGKARKQLDPIASLRESRLKDIEKGRGIRRQKALFDQLITLRITLQKAFSSAYKLPSSLSTSTDEEVKFKRDEALEGLINLSEDLFTIREKLSLPGAEVPNLGKRKRDEVYWFDAARQSLSLSHTAHPYVVPILSKWATKIHAASQGLKVNKFNQSSTADVFEAIDAGLAAKRESEQTFEEGEESGYRALLREVIDSRQGGGEGLSMLRKEKKKKREADRGGSKGRKLRYTVHEKAQNFVVPIPLSRAWHEEQIEELFSSLFGGAGLKGAVSRANPVTQGNDEGVASLGGLRVF</sequence>
<evidence type="ECO:0000259" key="5">
    <source>
        <dbReference type="Pfam" id="PF13339"/>
    </source>
</evidence>
<dbReference type="FunCoup" id="A0A4Q1BS90">
    <property type="interactions" value="484"/>
</dbReference>
<evidence type="ECO:0000259" key="4">
    <source>
        <dbReference type="Pfam" id="PF08164"/>
    </source>
</evidence>
<dbReference type="Proteomes" id="UP000289152">
    <property type="component" value="Unassembled WGS sequence"/>
</dbReference>
<evidence type="ECO:0000313" key="6">
    <source>
        <dbReference type="EMBL" id="RXK40798.1"/>
    </source>
</evidence>
<dbReference type="OrthoDB" id="5783963at2759"/>
<dbReference type="PANTHER" id="PTHR15565">
    <property type="entry name" value="AATF PROTEIN APOPTOSIS ANTAGONIZING TRANSCRIPTION FACTOR"/>
    <property type="match status" value="1"/>
</dbReference>
<dbReference type="Pfam" id="PF13339">
    <property type="entry name" value="AATF-Che1"/>
    <property type="match status" value="1"/>
</dbReference>
<dbReference type="EMBL" id="SDIL01000014">
    <property type="protein sequence ID" value="RXK40798.1"/>
    <property type="molecule type" value="Genomic_DNA"/>
</dbReference>
<feature type="region of interest" description="Disordered" evidence="3">
    <location>
        <begin position="67"/>
        <end position="161"/>
    </location>
</feature>
<organism evidence="6 7">
    <name type="scientific">Tremella mesenterica</name>
    <name type="common">Jelly fungus</name>
    <dbReference type="NCBI Taxonomy" id="5217"/>
    <lineage>
        <taxon>Eukaryota</taxon>
        <taxon>Fungi</taxon>
        <taxon>Dikarya</taxon>
        <taxon>Basidiomycota</taxon>
        <taxon>Agaricomycotina</taxon>
        <taxon>Tremellomycetes</taxon>
        <taxon>Tremellales</taxon>
        <taxon>Tremellaceae</taxon>
        <taxon>Tremella</taxon>
    </lineage>
</organism>
<dbReference type="STRING" id="5217.A0A4Q1BS90"/>
<feature type="domain" description="AATF leucine zipper-containing" evidence="5">
    <location>
        <begin position="172"/>
        <end position="291"/>
    </location>
</feature>
<dbReference type="GO" id="GO:0000462">
    <property type="term" value="P:maturation of SSU-rRNA from tricistronic rRNA transcript (SSU-rRNA, 5.8S rRNA, LSU-rRNA)"/>
    <property type="evidence" value="ECO:0007669"/>
    <property type="project" value="TreeGrafter"/>
</dbReference>
<feature type="region of interest" description="Disordered" evidence="3">
    <location>
        <begin position="352"/>
        <end position="378"/>
    </location>
</feature>
<protein>
    <recommendedName>
        <fullName evidence="2">Protein BFR2</fullName>
    </recommendedName>
</protein>
<comment type="caution">
    <text evidence="6">The sequence shown here is derived from an EMBL/GenBank/DDBJ whole genome shotgun (WGS) entry which is preliminary data.</text>
</comment>
<evidence type="ECO:0000313" key="7">
    <source>
        <dbReference type="Proteomes" id="UP000289152"/>
    </source>
</evidence>
<dbReference type="VEuPathDB" id="FungiDB:TREMEDRAFT_66745"/>
<keyword evidence="7" id="KW-1185">Reference proteome</keyword>
<dbReference type="InterPro" id="IPR025160">
    <property type="entry name" value="AATF"/>
</dbReference>
<dbReference type="Pfam" id="PF08164">
    <property type="entry name" value="TRAUB"/>
    <property type="match status" value="1"/>
</dbReference>
<dbReference type="InterPro" id="IPR039223">
    <property type="entry name" value="AATF/Bfr2"/>
</dbReference>
<feature type="domain" description="Apoptosis-antagonizing transcription factor C-terminal" evidence="4">
    <location>
        <begin position="338"/>
        <end position="413"/>
    </location>
</feature>
<dbReference type="PANTHER" id="PTHR15565:SF0">
    <property type="entry name" value="PROTEIN AATF"/>
    <property type="match status" value="1"/>
</dbReference>
<evidence type="ECO:0000256" key="1">
    <source>
        <dbReference type="ARBA" id="ARBA00008966"/>
    </source>
</evidence>
<dbReference type="GO" id="GO:0005730">
    <property type="term" value="C:nucleolus"/>
    <property type="evidence" value="ECO:0007669"/>
    <property type="project" value="TreeGrafter"/>
</dbReference>
<proteinExistence type="inferred from homology"/>
<evidence type="ECO:0000256" key="3">
    <source>
        <dbReference type="SAM" id="MobiDB-lite"/>
    </source>
</evidence>
<dbReference type="InParanoid" id="A0A4Q1BS90"/>
<reference evidence="6 7" key="1">
    <citation type="submission" date="2016-06" db="EMBL/GenBank/DDBJ databases">
        <title>Evolution of pathogenesis and genome organization in the Tremellales.</title>
        <authorList>
            <person name="Cuomo C."/>
            <person name="Litvintseva A."/>
            <person name="Heitman J."/>
            <person name="Chen Y."/>
            <person name="Sun S."/>
            <person name="Springer D."/>
            <person name="Dromer F."/>
            <person name="Young S."/>
            <person name="Zeng Q."/>
            <person name="Chapman S."/>
            <person name="Gujja S."/>
            <person name="Saif S."/>
            <person name="Birren B."/>
        </authorList>
    </citation>
    <scope>NUCLEOTIDE SEQUENCE [LARGE SCALE GENOMIC DNA]</scope>
    <source>
        <strain evidence="6 7">ATCC 28783</strain>
    </source>
</reference>
<dbReference type="AlphaFoldDB" id="A0A4Q1BS90"/>
<name>A0A4Q1BS90_TREME</name>
<accession>A0A4Q1BS90</accession>